<sequence>MKGGWMGDGVLLPRVRAGFKCEGSEVEKGREVEDGGAPGRRVDVWVLGEIPGWARHHKEMVVA</sequence>
<dbReference type="EMBL" id="KZ502877">
    <property type="protein sequence ID" value="PKU71526.1"/>
    <property type="molecule type" value="Genomic_DNA"/>
</dbReference>
<evidence type="ECO:0000313" key="2">
    <source>
        <dbReference type="Proteomes" id="UP000233837"/>
    </source>
</evidence>
<proteinExistence type="predicted"/>
<protein>
    <submittedName>
        <fullName evidence="1">Uncharacterized protein</fullName>
    </submittedName>
</protein>
<organism evidence="1 2">
    <name type="scientific">Dendrobium catenatum</name>
    <dbReference type="NCBI Taxonomy" id="906689"/>
    <lineage>
        <taxon>Eukaryota</taxon>
        <taxon>Viridiplantae</taxon>
        <taxon>Streptophyta</taxon>
        <taxon>Embryophyta</taxon>
        <taxon>Tracheophyta</taxon>
        <taxon>Spermatophyta</taxon>
        <taxon>Magnoliopsida</taxon>
        <taxon>Liliopsida</taxon>
        <taxon>Asparagales</taxon>
        <taxon>Orchidaceae</taxon>
        <taxon>Epidendroideae</taxon>
        <taxon>Malaxideae</taxon>
        <taxon>Dendrobiinae</taxon>
        <taxon>Dendrobium</taxon>
    </lineage>
</organism>
<keyword evidence="2" id="KW-1185">Reference proteome</keyword>
<reference evidence="1 2" key="1">
    <citation type="journal article" date="2016" name="Sci. Rep.">
        <title>The Dendrobium catenatum Lindl. genome sequence provides insights into polysaccharide synthase, floral development and adaptive evolution.</title>
        <authorList>
            <person name="Zhang G.Q."/>
            <person name="Xu Q."/>
            <person name="Bian C."/>
            <person name="Tsai W.C."/>
            <person name="Yeh C.M."/>
            <person name="Liu K.W."/>
            <person name="Yoshida K."/>
            <person name="Zhang L.S."/>
            <person name="Chang S.B."/>
            <person name="Chen F."/>
            <person name="Shi Y."/>
            <person name="Su Y.Y."/>
            <person name="Zhang Y.Q."/>
            <person name="Chen L.J."/>
            <person name="Yin Y."/>
            <person name="Lin M."/>
            <person name="Huang H."/>
            <person name="Deng H."/>
            <person name="Wang Z.W."/>
            <person name="Zhu S.L."/>
            <person name="Zhao X."/>
            <person name="Deng C."/>
            <person name="Niu S.C."/>
            <person name="Huang J."/>
            <person name="Wang M."/>
            <person name="Liu G.H."/>
            <person name="Yang H.J."/>
            <person name="Xiao X.J."/>
            <person name="Hsiao Y.Y."/>
            <person name="Wu W.L."/>
            <person name="Chen Y.Y."/>
            <person name="Mitsuda N."/>
            <person name="Ohme-Takagi M."/>
            <person name="Luo Y.B."/>
            <person name="Van de Peer Y."/>
            <person name="Liu Z.J."/>
        </authorList>
    </citation>
    <scope>NUCLEOTIDE SEQUENCE [LARGE SCALE GENOMIC DNA]</scope>
    <source>
        <tissue evidence="1">The whole plant</tissue>
    </source>
</reference>
<dbReference type="Proteomes" id="UP000233837">
    <property type="component" value="Unassembled WGS sequence"/>
</dbReference>
<evidence type="ECO:0000313" key="1">
    <source>
        <dbReference type="EMBL" id="PKU71526.1"/>
    </source>
</evidence>
<dbReference type="AlphaFoldDB" id="A0A2I0W792"/>
<reference evidence="1 2" key="2">
    <citation type="journal article" date="2017" name="Nature">
        <title>The Apostasia genome and the evolution of orchids.</title>
        <authorList>
            <person name="Zhang G.Q."/>
            <person name="Liu K.W."/>
            <person name="Li Z."/>
            <person name="Lohaus R."/>
            <person name="Hsiao Y.Y."/>
            <person name="Niu S.C."/>
            <person name="Wang J.Y."/>
            <person name="Lin Y.C."/>
            <person name="Xu Q."/>
            <person name="Chen L.J."/>
            <person name="Yoshida K."/>
            <person name="Fujiwara S."/>
            <person name="Wang Z.W."/>
            <person name="Zhang Y.Q."/>
            <person name="Mitsuda N."/>
            <person name="Wang M."/>
            <person name="Liu G.H."/>
            <person name="Pecoraro L."/>
            <person name="Huang H.X."/>
            <person name="Xiao X.J."/>
            <person name="Lin M."/>
            <person name="Wu X.Y."/>
            <person name="Wu W.L."/>
            <person name="Chen Y.Y."/>
            <person name="Chang S.B."/>
            <person name="Sakamoto S."/>
            <person name="Ohme-Takagi M."/>
            <person name="Yagi M."/>
            <person name="Zeng S.J."/>
            <person name="Shen C.Y."/>
            <person name="Yeh C.M."/>
            <person name="Luo Y.B."/>
            <person name="Tsai W.C."/>
            <person name="Van de Peer Y."/>
            <person name="Liu Z.J."/>
        </authorList>
    </citation>
    <scope>NUCLEOTIDE SEQUENCE [LARGE SCALE GENOMIC DNA]</scope>
    <source>
        <tissue evidence="1">The whole plant</tissue>
    </source>
</reference>
<gene>
    <name evidence="1" type="ORF">MA16_Dca004368</name>
</gene>
<accession>A0A2I0W792</accession>
<name>A0A2I0W792_9ASPA</name>